<sequence>MGAGRPASRMRPVELVDGDDTGPRSTSAPSRAGAWRDDGSTGPDGPARRWWPWAAGALAVVVAAGAVATVVTERAARARADLLAGLPGLVRPLESAPTVLWRAPVRGPTPVTAARGAIVTVSQVDERWAVGSHDPASGAVRWQVPVVGAVGAGYGSVAVTCEGAAEVTADLLCAWEQPDALDAGRPATRIVALDPADGAERGAWQIESEVLGIVRHEDAVVVATALPDRRVLVERRDASDGTVRWSWTSPGPLVDRGGVRPMPTLRAGGDVVALLAQSTAVLDSRTGRVLEQGPPGRQILVGALPGGGYATWSSGLEGQLRDADGTVRATVPALPVPVVGDGSLDGLLVDAGNRLLAVSARDGATAWSLPTSMTPVAVVDGVAVLRGGASVGAVSVSDGRLLWEQELAAELRSRPLTDGLHVLVAQAEEDDGLVLVARGLRDGVEAWRVALPAGADAVAAVGGHVVAVTATEVLVLG</sequence>
<accession>A0ABY5K3P6</accession>
<evidence type="ECO:0000313" key="5">
    <source>
        <dbReference type="Proteomes" id="UP001317322"/>
    </source>
</evidence>
<feature type="region of interest" description="Disordered" evidence="1">
    <location>
        <begin position="1"/>
        <end position="48"/>
    </location>
</feature>
<dbReference type="InterPro" id="IPR002372">
    <property type="entry name" value="PQQ_rpt_dom"/>
</dbReference>
<dbReference type="InterPro" id="IPR011047">
    <property type="entry name" value="Quinoprotein_ADH-like_sf"/>
</dbReference>
<feature type="transmembrane region" description="Helical" evidence="2">
    <location>
        <begin position="50"/>
        <end position="71"/>
    </location>
</feature>
<keyword evidence="2" id="KW-1133">Transmembrane helix</keyword>
<dbReference type="SUPFAM" id="SSF50998">
    <property type="entry name" value="Quinoprotein alcohol dehydrogenase-like"/>
    <property type="match status" value="1"/>
</dbReference>
<feature type="domain" description="Pyrrolo-quinoline quinone repeat" evidence="3">
    <location>
        <begin position="353"/>
        <end position="467"/>
    </location>
</feature>
<dbReference type="Gene3D" id="2.130.10.10">
    <property type="entry name" value="YVTN repeat-like/Quinoprotein amine dehydrogenase"/>
    <property type="match status" value="1"/>
</dbReference>
<evidence type="ECO:0000313" key="4">
    <source>
        <dbReference type="EMBL" id="UUI63772.1"/>
    </source>
</evidence>
<reference evidence="4 5" key="1">
    <citation type="submission" date="2022-07" db="EMBL/GenBank/DDBJ databases">
        <title>Novel species in genus cellulomonas.</title>
        <authorList>
            <person name="Ye L."/>
        </authorList>
    </citation>
    <scope>NUCLEOTIDE SEQUENCE [LARGE SCALE GENOMIC DNA]</scope>
    <source>
        <strain evidence="5">zg-Y908</strain>
    </source>
</reference>
<gene>
    <name evidence="4" type="ORF">NP075_11530</name>
</gene>
<organism evidence="4 5">
    <name type="scientific">Cellulomonas wangsupingiae</name>
    <dbReference type="NCBI Taxonomy" id="2968085"/>
    <lineage>
        <taxon>Bacteria</taxon>
        <taxon>Bacillati</taxon>
        <taxon>Actinomycetota</taxon>
        <taxon>Actinomycetes</taxon>
        <taxon>Micrococcales</taxon>
        <taxon>Cellulomonadaceae</taxon>
        <taxon>Cellulomonas</taxon>
    </lineage>
</organism>
<protein>
    <submittedName>
        <fullName evidence="4">PQQ-binding-like beta-propeller repeat protein</fullName>
    </submittedName>
</protein>
<dbReference type="RefSeq" id="WP_227563349.1">
    <property type="nucleotide sequence ID" value="NZ_CP101989.1"/>
</dbReference>
<dbReference type="EMBL" id="CP101989">
    <property type="protein sequence ID" value="UUI63772.1"/>
    <property type="molecule type" value="Genomic_DNA"/>
</dbReference>
<evidence type="ECO:0000259" key="3">
    <source>
        <dbReference type="Pfam" id="PF13360"/>
    </source>
</evidence>
<dbReference type="Gene3D" id="2.40.128.630">
    <property type="match status" value="1"/>
</dbReference>
<feature type="domain" description="Pyrrolo-quinoline quinone repeat" evidence="3">
    <location>
        <begin position="130"/>
        <end position="293"/>
    </location>
</feature>
<keyword evidence="5" id="KW-1185">Reference proteome</keyword>
<keyword evidence="2" id="KW-0812">Transmembrane</keyword>
<evidence type="ECO:0000256" key="2">
    <source>
        <dbReference type="SAM" id="Phobius"/>
    </source>
</evidence>
<keyword evidence="2" id="KW-0472">Membrane</keyword>
<name>A0ABY5K3P6_9CELL</name>
<evidence type="ECO:0000256" key="1">
    <source>
        <dbReference type="SAM" id="MobiDB-lite"/>
    </source>
</evidence>
<dbReference type="Pfam" id="PF13360">
    <property type="entry name" value="PQQ_2"/>
    <property type="match status" value="2"/>
</dbReference>
<proteinExistence type="predicted"/>
<dbReference type="InterPro" id="IPR015943">
    <property type="entry name" value="WD40/YVTN_repeat-like_dom_sf"/>
</dbReference>
<dbReference type="Proteomes" id="UP001317322">
    <property type="component" value="Chromosome"/>
</dbReference>